<dbReference type="PROSITE" id="PS50164">
    <property type="entry name" value="GIY_YIG"/>
    <property type="match status" value="1"/>
</dbReference>
<dbReference type="Proteomes" id="UP000256919">
    <property type="component" value="Unassembled WGS sequence"/>
</dbReference>
<gene>
    <name evidence="2" type="ORF">DFQ09_110133</name>
</gene>
<sequence>MKEKTAEYYVYVYIDPRNFEEFYYGKGKANRKDAHLKDNSDSEKSKQIKAIQKAGLRPIIKVIAKELTEREAFLIEKTLIWKLGKNLTNQSSGHFADKFRPHDTMHLDLAHFDFKNGLYYVNVGEGDHRHWDDCRKYGFLSAGQDRKYSDPIRTLMQGDIVAAYLKGKGYVGIGRVKEQAVRVNDFKIDGKLLNTLDLKTLDIYDNCDNENSEFPIRIEWIKSVDRKDGKWKSNNGLFSSQLIKASLQGQPKTIEYLEQEFDINFNEIMLAE</sequence>
<dbReference type="RefSeq" id="WP_115812658.1">
    <property type="nucleotide sequence ID" value="NZ_QREI01000010.1"/>
</dbReference>
<name>A0A3D9LKM2_9FLAO</name>
<reference evidence="2 3" key="1">
    <citation type="submission" date="2018-07" db="EMBL/GenBank/DDBJ databases">
        <title>Genomic Encyclopedia of Type Strains, Phase III (KMG-III): the genomes of soil and plant-associated and newly described type strains.</title>
        <authorList>
            <person name="Whitman W."/>
        </authorList>
    </citation>
    <scope>NUCLEOTIDE SEQUENCE [LARGE SCALE GENOMIC DNA]</scope>
    <source>
        <strain evidence="2 3">CECT 7948</strain>
    </source>
</reference>
<dbReference type="InterPro" id="IPR000305">
    <property type="entry name" value="GIY-YIG_endonuc"/>
</dbReference>
<protein>
    <recommendedName>
        <fullName evidence="1">GIY-YIG domain-containing protein</fullName>
    </recommendedName>
</protein>
<evidence type="ECO:0000259" key="1">
    <source>
        <dbReference type="PROSITE" id="PS50164"/>
    </source>
</evidence>
<dbReference type="AlphaFoldDB" id="A0A3D9LKM2"/>
<dbReference type="EMBL" id="QREI01000010">
    <property type="protein sequence ID" value="REE07939.1"/>
    <property type="molecule type" value="Genomic_DNA"/>
</dbReference>
<keyword evidence="3" id="KW-1185">Reference proteome</keyword>
<evidence type="ECO:0000313" key="2">
    <source>
        <dbReference type="EMBL" id="REE07939.1"/>
    </source>
</evidence>
<comment type="caution">
    <text evidence="2">The sequence shown here is derived from an EMBL/GenBank/DDBJ whole genome shotgun (WGS) entry which is preliminary data.</text>
</comment>
<evidence type="ECO:0000313" key="3">
    <source>
        <dbReference type="Proteomes" id="UP000256919"/>
    </source>
</evidence>
<dbReference type="OrthoDB" id="67448at2"/>
<proteinExistence type="predicted"/>
<feature type="domain" description="GIY-YIG" evidence="1">
    <location>
        <begin position="6"/>
        <end position="90"/>
    </location>
</feature>
<dbReference type="CDD" id="cd10440">
    <property type="entry name" value="GIY-YIG_COG3680"/>
    <property type="match status" value="1"/>
</dbReference>
<dbReference type="Pfam" id="PF22945">
    <property type="entry name" value="LEM-3_GIY-YIG"/>
    <property type="match status" value="1"/>
</dbReference>
<accession>A0A3D9LKM2</accession>
<organism evidence="2 3">
    <name type="scientific">Winogradskyella pacifica</name>
    <dbReference type="NCBI Taxonomy" id="664642"/>
    <lineage>
        <taxon>Bacteria</taxon>
        <taxon>Pseudomonadati</taxon>
        <taxon>Bacteroidota</taxon>
        <taxon>Flavobacteriia</taxon>
        <taxon>Flavobacteriales</taxon>
        <taxon>Flavobacteriaceae</taxon>
        <taxon>Winogradskyella</taxon>
    </lineage>
</organism>